<dbReference type="GO" id="GO:0000981">
    <property type="term" value="F:DNA-binding transcription factor activity, RNA polymerase II-specific"/>
    <property type="evidence" value="ECO:0007669"/>
    <property type="project" value="TreeGrafter"/>
</dbReference>
<feature type="compositionally biased region" description="Acidic residues" evidence="6">
    <location>
        <begin position="707"/>
        <end position="720"/>
    </location>
</feature>
<gene>
    <name evidence="8" type="ORF">RN001_009395</name>
</gene>
<dbReference type="GO" id="GO:0008170">
    <property type="term" value="F:N-methyltransferase activity"/>
    <property type="evidence" value="ECO:0007669"/>
    <property type="project" value="UniProtKB-ARBA"/>
</dbReference>
<name>A0AAN7PTQ6_9COLE</name>
<keyword evidence="9" id="KW-1185">Reference proteome</keyword>
<comment type="caution">
    <text evidence="8">The sequence shown here is derived from an EMBL/GenBank/DDBJ whole genome shotgun (WGS) entry which is preliminary data.</text>
</comment>
<dbReference type="Pfam" id="PF00096">
    <property type="entry name" value="zf-C2H2"/>
    <property type="match status" value="1"/>
</dbReference>
<dbReference type="InterPro" id="IPR036236">
    <property type="entry name" value="Znf_C2H2_sf"/>
</dbReference>
<organism evidence="8 9">
    <name type="scientific">Aquatica leii</name>
    <dbReference type="NCBI Taxonomy" id="1421715"/>
    <lineage>
        <taxon>Eukaryota</taxon>
        <taxon>Metazoa</taxon>
        <taxon>Ecdysozoa</taxon>
        <taxon>Arthropoda</taxon>
        <taxon>Hexapoda</taxon>
        <taxon>Insecta</taxon>
        <taxon>Pterygota</taxon>
        <taxon>Neoptera</taxon>
        <taxon>Endopterygota</taxon>
        <taxon>Coleoptera</taxon>
        <taxon>Polyphaga</taxon>
        <taxon>Elateriformia</taxon>
        <taxon>Elateroidea</taxon>
        <taxon>Lampyridae</taxon>
        <taxon>Luciolinae</taxon>
        <taxon>Aquatica</taxon>
    </lineage>
</organism>
<evidence type="ECO:0000256" key="4">
    <source>
        <dbReference type="ARBA" id="ARBA00022833"/>
    </source>
</evidence>
<dbReference type="Pfam" id="PF21549">
    <property type="entry name" value="PRDM2_PR"/>
    <property type="match status" value="1"/>
</dbReference>
<evidence type="ECO:0000256" key="3">
    <source>
        <dbReference type="ARBA" id="ARBA00022771"/>
    </source>
</evidence>
<feature type="region of interest" description="Disordered" evidence="6">
    <location>
        <begin position="1400"/>
        <end position="1421"/>
    </location>
</feature>
<dbReference type="Proteomes" id="UP001353858">
    <property type="component" value="Unassembled WGS sequence"/>
</dbReference>
<dbReference type="GO" id="GO:0008276">
    <property type="term" value="F:protein methyltransferase activity"/>
    <property type="evidence" value="ECO:0007669"/>
    <property type="project" value="UniProtKB-ARBA"/>
</dbReference>
<feature type="domain" description="C2H2-type" evidence="7">
    <location>
        <begin position="479"/>
        <end position="507"/>
    </location>
</feature>
<reference evidence="9" key="1">
    <citation type="submission" date="2023-01" db="EMBL/GenBank/DDBJ databases">
        <title>Key to firefly adult light organ development and bioluminescence: homeobox transcription factors regulate luciferase expression and transportation to peroxisome.</title>
        <authorList>
            <person name="Fu X."/>
        </authorList>
    </citation>
    <scope>NUCLEOTIDE SEQUENCE [LARGE SCALE GENOMIC DNA]</scope>
</reference>
<keyword evidence="3 5" id="KW-0863">Zinc-finger</keyword>
<feature type="domain" description="C2H2-type" evidence="7">
    <location>
        <begin position="540"/>
        <end position="568"/>
    </location>
</feature>
<keyword evidence="2" id="KW-0677">Repeat</keyword>
<dbReference type="EMBL" id="JARPUR010000004">
    <property type="protein sequence ID" value="KAK4876889.1"/>
    <property type="molecule type" value="Genomic_DNA"/>
</dbReference>
<dbReference type="PROSITE" id="PS50157">
    <property type="entry name" value="ZINC_FINGER_C2H2_2"/>
    <property type="match status" value="6"/>
</dbReference>
<feature type="domain" description="C2H2-type" evidence="7">
    <location>
        <begin position="632"/>
        <end position="657"/>
    </location>
</feature>
<dbReference type="PANTHER" id="PTHR24379:SF127">
    <property type="entry name" value="BLOODY FINGERS-RELATED"/>
    <property type="match status" value="1"/>
</dbReference>
<feature type="compositionally biased region" description="Polar residues" evidence="6">
    <location>
        <begin position="738"/>
        <end position="755"/>
    </location>
</feature>
<evidence type="ECO:0000256" key="2">
    <source>
        <dbReference type="ARBA" id="ARBA00022737"/>
    </source>
</evidence>
<evidence type="ECO:0000256" key="5">
    <source>
        <dbReference type="PROSITE-ProRule" id="PRU00042"/>
    </source>
</evidence>
<dbReference type="GO" id="GO:0005634">
    <property type="term" value="C:nucleus"/>
    <property type="evidence" value="ECO:0007669"/>
    <property type="project" value="TreeGrafter"/>
</dbReference>
<dbReference type="SMART" id="SM00355">
    <property type="entry name" value="ZnF_C2H2"/>
    <property type="match status" value="7"/>
</dbReference>
<feature type="region of interest" description="Disordered" evidence="6">
    <location>
        <begin position="953"/>
        <end position="995"/>
    </location>
</feature>
<dbReference type="PANTHER" id="PTHR24379">
    <property type="entry name" value="KRAB AND ZINC FINGER DOMAIN-CONTAINING"/>
    <property type="match status" value="1"/>
</dbReference>
<feature type="region of interest" description="Disordered" evidence="6">
    <location>
        <begin position="114"/>
        <end position="212"/>
    </location>
</feature>
<sequence length="1421" mass="160895">MSKRHQRESKRLSCKESVEFEVNSKKNDNNFVLEIVIGSSNVKRWNQFKITLSCTTNEEIATFLLDLAEKYIKENNLQHLESNNQELETTEISTVPELENDTKTVDANIVRKTQRTKRKKVKVSEASDDDNTQVEIKSSLDTPNVEEESLGVKEEKQLEMLNRANEDLSTNNDGDIDSNDIKDKEIKTHKHRRKGKEERSANKSKLLDKQKKKINNYDIRKAPELNEQVEEKSDNLCNQNDDSDVGNQRVAIKIKLCCTCGTRHIQDQCPLQNPHFIVKDTLDYEEWIDKYKPLPNEQINCKDPAENKPNLTFACLSLPNGLYLGDCNDDVCIFTSIVIKEFTQFGPLFGKTIKEVDISEDFNMKHLWEIHADKSHTYVTTEDENESNWIRFVRPAPSREERNVTAISKSCQLFLITVKEVLPGNELLYWQDDVMSTSKKKMEKTICGGCNMTFAHPLYYRTHCSIFHDVRYSLTIRKYHCKVCGAAVLGKENIMKHAAELHNGQGAYQCQFCKKFFLRLNYLEMHRTYGCSANPHRSRPLCDFCGRKFCQPQKLKVHIKRMHSDLSEVLKEFQCKSCLKLLGSRAALQRHMKEVHNKQLNGACACSRCGKLFQNKSNLKIHMLTHSGIKPFRCAEKNCNAAFTTKQCLQFHYKKVHGFTDDVMPKIKRSVDYTFEAYSGVEDQENEGETSKLPTSSNSSFNCLNDVTDDEDDDDDDDSLDEKNIRDPLSLDSPPPQINESSAPQPSPPSLETYTSSNMKILSKGSKKWLGEEPLPALKTDIYQLNQAHENKIHNSDITLDVDDSHTYDRAKLNMSLNVYARHESSNASLLVEAALDSVTDIHCSDSTINIDVDSTPSGADALVNNLCTLAHPDSLSDVPYSHSVDIAESRDINLISPSVNEQISVTDGENMGIDYSNFHHNDFSPANSPGLQHRSGFNRDYIDVGQVSPQDLQSYSSQSKNISPASSPPRYNFGHSINNEHMSSDDSNGMSAQNLSLHGAKNDVQLDLSIYKSPYTLDATGFQLRKDLGMKLLEPDRKQVYVLEINEGSKIYHDSALNEEGKYDLPSESSDRDQIDNFDSNMCGKDFEGLDNDDDKHKNSDLRSKYHEVDSLASDIRNKQFDLDLNLRGKGYDLGNDISRNRSAYDGTIDGDFRVKGYDISDSVEVRNNLIDSEFRIDRNFEPIVLNTAELQGLDMSARSYHNYHASQNLNRYHHLYTDVDRPSVDLRLNYSPPLPSYPHTDVLRVVSLDLTSPGRHSVDLSLRSNPLHVHQLGNSRLLSEHSIQTNRILTDHNRLSLDQSRLLTSELNSSRHLGGNSRLLSVSDSGSRVLSDHSTNRLLSNEQMSGNHLIGADEPRLLEQGRILTDSRILSSSGGNGSVSPLPYGSYSVSPTPYHPTALTSRSHTSSPTPPYHHYSSYY</sequence>
<dbReference type="GO" id="GO:0008757">
    <property type="term" value="F:S-adenosylmethionine-dependent methyltransferase activity"/>
    <property type="evidence" value="ECO:0007669"/>
    <property type="project" value="UniProtKB-ARBA"/>
</dbReference>
<proteinExistence type="predicted"/>
<feature type="domain" description="C2H2-type" evidence="7">
    <location>
        <begin position="604"/>
        <end position="631"/>
    </location>
</feature>
<feature type="compositionally biased region" description="Polar residues" evidence="6">
    <location>
        <begin position="976"/>
        <end position="995"/>
    </location>
</feature>
<protein>
    <recommendedName>
        <fullName evidence="7">C2H2-type domain-containing protein</fullName>
    </recommendedName>
</protein>
<dbReference type="Gene3D" id="2.170.270.10">
    <property type="entry name" value="SET domain"/>
    <property type="match status" value="1"/>
</dbReference>
<dbReference type="FunFam" id="3.30.160.60:FF:001636">
    <property type="entry name" value="CLUMA_CG004886, isoform A"/>
    <property type="match status" value="1"/>
</dbReference>
<keyword evidence="1" id="KW-0479">Metal-binding</keyword>
<dbReference type="SUPFAM" id="SSF57667">
    <property type="entry name" value="beta-beta-alpha zinc fingers"/>
    <property type="match status" value="3"/>
</dbReference>
<evidence type="ECO:0000256" key="6">
    <source>
        <dbReference type="SAM" id="MobiDB-lite"/>
    </source>
</evidence>
<dbReference type="InterPro" id="IPR001214">
    <property type="entry name" value="SET_dom"/>
</dbReference>
<feature type="compositionally biased region" description="Polar residues" evidence="6">
    <location>
        <begin position="133"/>
        <end position="142"/>
    </location>
</feature>
<dbReference type="GO" id="GO:0008270">
    <property type="term" value="F:zinc ion binding"/>
    <property type="evidence" value="ECO:0007669"/>
    <property type="project" value="UniProtKB-KW"/>
</dbReference>
<evidence type="ECO:0000313" key="8">
    <source>
        <dbReference type="EMBL" id="KAK4876889.1"/>
    </source>
</evidence>
<feature type="domain" description="C2H2-type" evidence="7">
    <location>
        <begin position="573"/>
        <end position="601"/>
    </location>
</feature>
<evidence type="ECO:0000256" key="1">
    <source>
        <dbReference type="ARBA" id="ARBA00022723"/>
    </source>
</evidence>
<feature type="compositionally biased region" description="Polar residues" evidence="6">
    <location>
        <begin position="692"/>
        <end position="705"/>
    </location>
</feature>
<dbReference type="PROSITE" id="PS00028">
    <property type="entry name" value="ZINC_FINGER_C2H2_1"/>
    <property type="match status" value="5"/>
</dbReference>
<evidence type="ECO:0000313" key="9">
    <source>
        <dbReference type="Proteomes" id="UP001353858"/>
    </source>
</evidence>
<dbReference type="Gene3D" id="3.30.160.60">
    <property type="entry name" value="Classic Zinc Finger"/>
    <property type="match status" value="4"/>
</dbReference>
<evidence type="ECO:0000259" key="7">
    <source>
        <dbReference type="PROSITE" id="PS50157"/>
    </source>
</evidence>
<keyword evidence="4" id="KW-0862">Zinc</keyword>
<feature type="domain" description="C2H2-type" evidence="7">
    <location>
        <begin position="508"/>
        <end position="535"/>
    </location>
</feature>
<dbReference type="InterPro" id="IPR013087">
    <property type="entry name" value="Znf_C2H2_type"/>
</dbReference>
<dbReference type="GO" id="GO:0000977">
    <property type="term" value="F:RNA polymerase II transcription regulatory region sequence-specific DNA binding"/>
    <property type="evidence" value="ECO:0007669"/>
    <property type="project" value="TreeGrafter"/>
</dbReference>
<feature type="compositionally biased region" description="Low complexity" evidence="6">
    <location>
        <begin position="1402"/>
        <end position="1421"/>
    </location>
</feature>
<feature type="region of interest" description="Disordered" evidence="6">
    <location>
        <begin position="681"/>
        <end position="755"/>
    </location>
</feature>
<feature type="compositionally biased region" description="Basic and acidic residues" evidence="6">
    <location>
        <begin position="195"/>
        <end position="209"/>
    </location>
</feature>
<dbReference type="InterPro" id="IPR046341">
    <property type="entry name" value="SET_dom_sf"/>
</dbReference>
<feature type="compositionally biased region" description="Polar residues" evidence="6">
    <location>
        <begin position="953"/>
        <end position="966"/>
    </location>
</feature>
<accession>A0AAN7PTQ6</accession>